<dbReference type="InterPro" id="IPR019410">
    <property type="entry name" value="Methyltransf_16"/>
</dbReference>
<dbReference type="EMBL" id="KN880499">
    <property type="protein sequence ID" value="KIY68598.1"/>
    <property type="molecule type" value="Genomic_DNA"/>
</dbReference>
<reference evidence="1 2" key="1">
    <citation type="journal article" date="2015" name="Fungal Genet. Biol.">
        <title>Evolution of novel wood decay mechanisms in Agaricales revealed by the genome sequences of Fistulina hepatica and Cylindrobasidium torrendii.</title>
        <authorList>
            <person name="Floudas D."/>
            <person name="Held B.W."/>
            <person name="Riley R."/>
            <person name="Nagy L.G."/>
            <person name="Koehler G."/>
            <person name="Ransdell A.S."/>
            <person name="Younus H."/>
            <person name="Chow J."/>
            <person name="Chiniquy J."/>
            <person name="Lipzen A."/>
            <person name="Tritt A."/>
            <person name="Sun H."/>
            <person name="Haridas S."/>
            <person name="LaButti K."/>
            <person name="Ohm R.A."/>
            <person name="Kues U."/>
            <person name="Blanchette R.A."/>
            <person name="Grigoriev I.V."/>
            <person name="Minto R.E."/>
            <person name="Hibbett D.S."/>
        </authorList>
    </citation>
    <scope>NUCLEOTIDE SEQUENCE [LARGE SCALE GENOMIC DNA]</scope>
    <source>
        <strain evidence="1 2">FP15055 ss-10</strain>
    </source>
</reference>
<gene>
    <name evidence="1" type="ORF">CYLTODRAFT_320136</name>
</gene>
<dbReference type="InterPro" id="IPR029063">
    <property type="entry name" value="SAM-dependent_MTases_sf"/>
</dbReference>
<name>A0A0D7BDK2_9AGAR</name>
<feature type="non-terminal residue" evidence="1">
    <location>
        <position position="1"/>
    </location>
</feature>
<dbReference type="PANTHER" id="PTHR14614:SF162">
    <property type="entry name" value="EXPRESSED PROTEIN"/>
    <property type="match status" value="1"/>
</dbReference>
<dbReference type="GO" id="GO:0005737">
    <property type="term" value="C:cytoplasm"/>
    <property type="evidence" value="ECO:0007669"/>
    <property type="project" value="TreeGrafter"/>
</dbReference>
<dbReference type="PANTHER" id="PTHR14614">
    <property type="entry name" value="HEPATOCELLULAR CARCINOMA-ASSOCIATED ANTIGEN"/>
    <property type="match status" value="1"/>
</dbReference>
<dbReference type="Proteomes" id="UP000054007">
    <property type="component" value="Unassembled WGS sequence"/>
</dbReference>
<dbReference type="SUPFAM" id="SSF53335">
    <property type="entry name" value="S-adenosyl-L-methionine-dependent methyltransferases"/>
    <property type="match status" value="1"/>
</dbReference>
<dbReference type="STRING" id="1314674.A0A0D7BDK2"/>
<dbReference type="OrthoDB" id="194386at2759"/>
<evidence type="ECO:0008006" key="3">
    <source>
        <dbReference type="Google" id="ProtNLM"/>
    </source>
</evidence>
<keyword evidence="2" id="KW-1185">Reference proteome</keyword>
<dbReference type="Pfam" id="PF10294">
    <property type="entry name" value="Methyltransf_16"/>
    <property type="match status" value="1"/>
</dbReference>
<sequence>PSQYTKHLPTLQCGQFNLKQSDDGRSNGTALWLGAQVLTAYLTAANLPPGRAIELGSGIGLTALTLGSQHWSVVATDLPFVIDTVLRPNIVANGGNDRVTVRHLDWTCPIFTDEDEYDLILTADTIYDSTTIRPLLDTIHALTTRSPRALLLVCLERRDPSLVEKFFDQAMLIGFVCEQIPARKLSKALKKSGASWTRDDWDGVELWRLKL</sequence>
<protein>
    <recommendedName>
        <fullName evidence="3">S-adenosyl-L-methionine-dependent methyltransferase</fullName>
    </recommendedName>
</protein>
<dbReference type="CDD" id="cd02440">
    <property type="entry name" value="AdoMet_MTases"/>
    <property type="match status" value="1"/>
</dbReference>
<dbReference type="GO" id="GO:0005634">
    <property type="term" value="C:nucleus"/>
    <property type="evidence" value="ECO:0007669"/>
    <property type="project" value="TreeGrafter"/>
</dbReference>
<proteinExistence type="predicted"/>
<dbReference type="Gene3D" id="3.40.50.150">
    <property type="entry name" value="Vaccinia Virus protein VP39"/>
    <property type="match status" value="1"/>
</dbReference>
<dbReference type="AlphaFoldDB" id="A0A0D7BDK2"/>
<accession>A0A0D7BDK2</accession>
<organism evidence="1 2">
    <name type="scientific">Cylindrobasidium torrendii FP15055 ss-10</name>
    <dbReference type="NCBI Taxonomy" id="1314674"/>
    <lineage>
        <taxon>Eukaryota</taxon>
        <taxon>Fungi</taxon>
        <taxon>Dikarya</taxon>
        <taxon>Basidiomycota</taxon>
        <taxon>Agaricomycotina</taxon>
        <taxon>Agaricomycetes</taxon>
        <taxon>Agaricomycetidae</taxon>
        <taxon>Agaricales</taxon>
        <taxon>Marasmiineae</taxon>
        <taxon>Physalacriaceae</taxon>
        <taxon>Cylindrobasidium</taxon>
    </lineage>
</organism>
<evidence type="ECO:0000313" key="2">
    <source>
        <dbReference type="Proteomes" id="UP000054007"/>
    </source>
</evidence>
<evidence type="ECO:0000313" key="1">
    <source>
        <dbReference type="EMBL" id="KIY68598.1"/>
    </source>
</evidence>
<feature type="non-terminal residue" evidence="1">
    <location>
        <position position="211"/>
    </location>
</feature>
<dbReference type="GO" id="GO:0008757">
    <property type="term" value="F:S-adenosylmethionine-dependent methyltransferase activity"/>
    <property type="evidence" value="ECO:0007669"/>
    <property type="project" value="UniProtKB-ARBA"/>
</dbReference>